<organism evidence="1 2">
    <name type="scientific">Candidatus Carbonibacillus altaicus</name>
    <dbReference type="NCBI Taxonomy" id="2163959"/>
    <lineage>
        <taxon>Bacteria</taxon>
        <taxon>Bacillati</taxon>
        <taxon>Bacillota</taxon>
        <taxon>Bacilli</taxon>
        <taxon>Bacillales</taxon>
        <taxon>Candidatus Carbonibacillus</taxon>
    </lineage>
</organism>
<dbReference type="InterPro" id="IPR029063">
    <property type="entry name" value="SAM-dependent_MTases_sf"/>
</dbReference>
<dbReference type="EMBL" id="PEBX01000026">
    <property type="protein sequence ID" value="PTQ56523.1"/>
    <property type="molecule type" value="Genomic_DNA"/>
</dbReference>
<sequence>MSQVDKSRVQRQFGQNAQQYRDDPLFAAGEDLEHMITVAQPGKEERLLDVGTGAGHTALAFAPYVNQCIGLDVTEETFSIHLNEQGQPSSFCLKTALFVGMKATNA</sequence>
<dbReference type="GO" id="GO:0032259">
    <property type="term" value="P:methylation"/>
    <property type="evidence" value="ECO:0007669"/>
    <property type="project" value="UniProtKB-KW"/>
</dbReference>
<proteinExistence type="predicted"/>
<comment type="caution">
    <text evidence="1">The sequence shown here is derived from an EMBL/GenBank/DDBJ whole genome shotgun (WGS) entry which is preliminary data.</text>
</comment>
<evidence type="ECO:0000313" key="1">
    <source>
        <dbReference type="EMBL" id="PTQ56523.1"/>
    </source>
</evidence>
<keyword evidence="1" id="KW-0808">Transferase</keyword>
<dbReference type="SUPFAM" id="SSF53335">
    <property type="entry name" value="S-adenosyl-L-methionine-dependent methyltransferases"/>
    <property type="match status" value="1"/>
</dbReference>
<name>A0A2R6Y1H2_9BACL</name>
<dbReference type="Proteomes" id="UP000244338">
    <property type="component" value="Unassembled WGS sequence"/>
</dbReference>
<accession>A0A2R6Y1H2</accession>
<keyword evidence="1" id="KW-0489">Methyltransferase</keyword>
<dbReference type="AlphaFoldDB" id="A0A2R6Y1H2"/>
<evidence type="ECO:0000313" key="2">
    <source>
        <dbReference type="Proteomes" id="UP000244338"/>
    </source>
</evidence>
<dbReference type="GO" id="GO:0008168">
    <property type="term" value="F:methyltransferase activity"/>
    <property type="evidence" value="ECO:0007669"/>
    <property type="project" value="UniProtKB-KW"/>
</dbReference>
<dbReference type="Gene3D" id="3.40.50.150">
    <property type="entry name" value="Vaccinia Virus protein VP39"/>
    <property type="match status" value="1"/>
</dbReference>
<protein>
    <submittedName>
        <fullName evidence="1">SAM-dependent methyltransferase</fullName>
    </submittedName>
</protein>
<gene>
    <name evidence="1" type="ORF">BSOLF_0158</name>
</gene>
<reference evidence="2" key="1">
    <citation type="journal article" date="2018" name="Sci. Rep.">
        <title>Lignite coal burning seam in the remote Altai Mountains harbors a hydrogen-driven thermophilic microbial community.</title>
        <authorList>
            <person name="Kadnikov V.V."/>
            <person name="Mardanov A.V."/>
            <person name="Ivasenko D.A."/>
            <person name="Antsiferov D.V."/>
            <person name="Beletsky A.V."/>
            <person name="Karnachuk O.V."/>
            <person name="Ravin N.V."/>
        </authorList>
    </citation>
    <scope>NUCLEOTIDE SEQUENCE [LARGE SCALE GENOMIC DNA]</scope>
</reference>